<name>A0A5C4T822_9BACL</name>
<comment type="caution">
    <text evidence="1">The sequence shown here is derived from an EMBL/GenBank/DDBJ whole genome shotgun (WGS) entry which is preliminary data.</text>
</comment>
<reference evidence="1 2" key="1">
    <citation type="submission" date="2019-05" db="EMBL/GenBank/DDBJ databases">
        <title>We sequenced the genome of Paenibacillus hemerocallicola KCTC 33185 for further insight into its adaptation and study the phylogeny of Paenibacillus.</title>
        <authorList>
            <person name="Narsing Rao M.P."/>
        </authorList>
    </citation>
    <scope>NUCLEOTIDE SEQUENCE [LARGE SCALE GENOMIC DNA]</scope>
    <source>
        <strain evidence="1 2">KCTC 33185</strain>
    </source>
</reference>
<evidence type="ECO:0000313" key="1">
    <source>
        <dbReference type="EMBL" id="TNJ64537.1"/>
    </source>
</evidence>
<proteinExistence type="predicted"/>
<dbReference type="Proteomes" id="UP000307943">
    <property type="component" value="Unassembled WGS sequence"/>
</dbReference>
<evidence type="ECO:0000313" key="2">
    <source>
        <dbReference type="Proteomes" id="UP000307943"/>
    </source>
</evidence>
<dbReference type="EMBL" id="VDCQ01000028">
    <property type="protein sequence ID" value="TNJ64537.1"/>
    <property type="molecule type" value="Genomic_DNA"/>
</dbReference>
<protein>
    <submittedName>
        <fullName evidence="1">Uncharacterized protein</fullName>
    </submittedName>
</protein>
<dbReference type="RefSeq" id="WP_139603974.1">
    <property type="nucleotide sequence ID" value="NZ_VDCQ01000028.1"/>
</dbReference>
<keyword evidence="2" id="KW-1185">Reference proteome</keyword>
<accession>A0A5C4T822</accession>
<dbReference type="AlphaFoldDB" id="A0A5C4T822"/>
<organism evidence="1 2">
    <name type="scientific">Paenibacillus hemerocallicola</name>
    <dbReference type="NCBI Taxonomy" id="1172614"/>
    <lineage>
        <taxon>Bacteria</taxon>
        <taxon>Bacillati</taxon>
        <taxon>Bacillota</taxon>
        <taxon>Bacilli</taxon>
        <taxon>Bacillales</taxon>
        <taxon>Paenibacillaceae</taxon>
        <taxon>Paenibacillus</taxon>
    </lineage>
</organism>
<dbReference type="OrthoDB" id="9922970at2"/>
<sequence>MDYNATLDRFNQAINRMESAIMVAIEAHVLQVEIIRKMAERGITPESAQGEIERLKAEIENKIS</sequence>
<gene>
    <name evidence="1" type="ORF">FE784_19865</name>
</gene>